<evidence type="ECO:0000256" key="3">
    <source>
        <dbReference type="ARBA" id="ARBA00022833"/>
    </source>
</evidence>
<evidence type="ECO:0000313" key="6">
    <source>
        <dbReference type="Proteomes" id="UP000694941"/>
    </source>
</evidence>
<proteinExistence type="predicted"/>
<dbReference type="RefSeq" id="XP_013791048.2">
    <property type="nucleotide sequence ID" value="XM_013935594.2"/>
</dbReference>
<dbReference type="SUPFAM" id="SSF144232">
    <property type="entry name" value="HIT/MYND zinc finger-like"/>
    <property type="match status" value="1"/>
</dbReference>
<accession>A0ABM1BYF0</accession>
<name>A0ABM1BYF0_LIMPO</name>
<dbReference type="Pfam" id="PF01753">
    <property type="entry name" value="zf-MYND"/>
    <property type="match status" value="1"/>
</dbReference>
<keyword evidence="3" id="KW-0862">Zinc</keyword>
<reference evidence="7" key="1">
    <citation type="submission" date="2025-08" db="UniProtKB">
        <authorList>
            <consortium name="RefSeq"/>
        </authorList>
    </citation>
    <scope>IDENTIFICATION</scope>
    <source>
        <tissue evidence="7">Muscle</tissue>
    </source>
</reference>
<protein>
    <submittedName>
        <fullName evidence="7">Programmed cell death protein 2-like</fullName>
    </submittedName>
</protein>
<sequence>MAEYTAAENETKDFCEQGSKCQPVELGFIEQSESSYLTSRFFPSKIGGKPAWLSMTDIPSSSMLRCNVCNEPSVFLQQVYAPVNGKETTFHRTIFIFFCKSPKCCSKNSNLNFKVFRCQLPRKNKFYDYNPPNETNENVEKWSVDKFQIVCDVCGCLGDKRCGRCHKKNYCSKEHQVLDWKSGHRENCGLQESSPYHINFLLPELELVMEHENYDDEKEEEKSESQKLEEYQKFLTSPKADDLVKDSKIFESELEALALKSDKIYNKFKKRIANEPEQVLRYQRGGQPLWVSSENIPKAGDIPSCPCGVPRQFEFQVMKIIFINTFCQFYGSYI</sequence>
<gene>
    <name evidence="7" type="primary">LOC106474899</name>
</gene>
<evidence type="ECO:0000313" key="7">
    <source>
        <dbReference type="RefSeq" id="XP_013791048.2"/>
    </source>
</evidence>
<evidence type="ECO:0000259" key="5">
    <source>
        <dbReference type="PROSITE" id="PS50865"/>
    </source>
</evidence>
<dbReference type="PANTHER" id="PTHR12298">
    <property type="entry name" value="PCDC2 PROGRAMMED CELL DEATH PROTEIN 2 -RELATED"/>
    <property type="match status" value="1"/>
</dbReference>
<keyword evidence="2 4" id="KW-0863">Zinc-finger</keyword>
<keyword evidence="1" id="KW-0479">Metal-binding</keyword>
<dbReference type="Gene3D" id="6.10.140.2220">
    <property type="match status" value="1"/>
</dbReference>
<dbReference type="PROSITE" id="PS01360">
    <property type="entry name" value="ZF_MYND_1"/>
    <property type="match status" value="1"/>
</dbReference>
<dbReference type="GeneID" id="106474899"/>
<dbReference type="Pfam" id="PF04194">
    <property type="entry name" value="PDCD2_C"/>
    <property type="match status" value="1"/>
</dbReference>
<evidence type="ECO:0000256" key="4">
    <source>
        <dbReference type="PROSITE-ProRule" id="PRU00134"/>
    </source>
</evidence>
<dbReference type="PANTHER" id="PTHR12298:SF4">
    <property type="entry name" value="PROGRAMMED CELL DEATH PROTEIN 2"/>
    <property type="match status" value="1"/>
</dbReference>
<dbReference type="PROSITE" id="PS50865">
    <property type="entry name" value="ZF_MYND_2"/>
    <property type="match status" value="1"/>
</dbReference>
<dbReference type="InterPro" id="IPR007320">
    <property type="entry name" value="PDCD2_C"/>
</dbReference>
<organism evidence="6 7">
    <name type="scientific">Limulus polyphemus</name>
    <name type="common">Atlantic horseshoe crab</name>
    <dbReference type="NCBI Taxonomy" id="6850"/>
    <lineage>
        <taxon>Eukaryota</taxon>
        <taxon>Metazoa</taxon>
        <taxon>Ecdysozoa</taxon>
        <taxon>Arthropoda</taxon>
        <taxon>Chelicerata</taxon>
        <taxon>Merostomata</taxon>
        <taxon>Xiphosura</taxon>
        <taxon>Limulidae</taxon>
        <taxon>Limulus</taxon>
    </lineage>
</organism>
<dbReference type="Proteomes" id="UP000694941">
    <property type="component" value="Unplaced"/>
</dbReference>
<dbReference type="InterPro" id="IPR002893">
    <property type="entry name" value="Znf_MYND"/>
</dbReference>
<feature type="domain" description="MYND-type" evidence="5">
    <location>
        <begin position="151"/>
        <end position="188"/>
    </location>
</feature>
<evidence type="ECO:0000256" key="2">
    <source>
        <dbReference type="ARBA" id="ARBA00022771"/>
    </source>
</evidence>
<keyword evidence="6" id="KW-1185">Reference proteome</keyword>
<evidence type="ECO:0000256" key="1">
    <source>
        <dbReference type="ARBA" id="ARBA00022723"/>
    </source>
</evidence>